<name>A0A3N4HB72_ASCIM</name>
<feature type="non-terminal residue" evidence="1">
    <location>
        <position position="1"/>
    </location>
</feature>
<evidence type="ECO:0000313" key="2">
    <source>
        <dbReference type="Proteomes" id="UP000275078"/>
    </source>
</evidence>
<dbReference type="AlphaFoldDB" id="A0A3N4HB72"/>
<gene>
    <name evidence="1" type="ORF">BJ508DRAFT_196029</name>
</gene>
<dbReference type="PANTHER" id="PTHR35871:SF1">
    <property type="entry name" value="CXC1-LIKE CYSTEINE CLUSTER ASSOCIATED WITH KDZ TRANSPOSASES DOMAIN-CONTAINING PROTEIN"/>
    <property type="match status" value="1"/>
</dbReference>
<dbReference type="Proteomes" id="UP000275078">
    <property type="component" value="Unassembled WGS sequence"/>
</dbReference>
<feature type="non-terminal residue" evidence="1">
    <location>
        <position position="98"/>
    </location>
</feature>
<protein>
    <recommendedName>
        <fullName evidence="3">Tc1-like transposase DDE domain-containing protein</fullName>
    </recommendedName>
</protein>
<dbReference type="PANTHER" id="PTHR35871">
    <property type="entry name" value="EXPRESSED PROTEIN"/>
    <property type="match status" value="1"/>
</dbReference>
<dbReference type="STRING" id="1160509.A0A3N4HB72"/>
<dbReference type="Gene3D" id="3.30.420.10">
    <property type="entry name" value="Ribonuclease H-like superfamily/Ribonuclease H"/>
    <property type="match status" value="1"/>
</dbReference>
<dbReference type="GO" id="GO:0003676">
    <property type="term" value="F:nucleic acid binding"/>
    <property type="evidence" value="ECO:0007669"/>
    <property type="project" value="InterPro"/>
</dbReference>
<accession>A0A3N4HB72</accession>
<evidence type="ECO:0008006" key="3">
    <source>
        <dbReference type="Google" id="ProtNLM"/>
    </source>
</evidence>
<proteinExistence type="predicted"/>
<dbReference type="OrthoDB" id="5411700at2759"/>
<organism evidence="1 2">
    <name type="scientific">Ascobolus immersus RN42</name>
    <dbReference type="NCBI Taxonomy" id="1160509"/>
    <lineage>
        <taxon>Eukaryota</taxon>
        <taxon>Fungi</taxon>
        <taxon>Dikarya</taxon>
        <taxon>Ascomycota</taxon>
        <taxon>Pezizomycotina</taxon>
        <taxon>Pezizomycetes</taxon>
        <taxon>Pezizales</taxon>
        <taxon>Ascobolaceae</taxon>
        <taxon>Ascobolus</taxon>
    </lineage>
</organism>
<reference evidence="1 2" key="1">
    <citation type="journal article" date="2018" name="Nat. Ecol. Evol.">
        <title>Pezizomycetes genomes reveal the molecular basis of ectomycorrhizal truffle lifestyle.</title>
        <authorList>
            <person name="Murat C."/>
            <person name="Payen T."/>
            <person name="Noel B."/>
            <person name="Kuo A."/>
            <person name="Morin E."/>
            <person name="Chen J."/>
            <person name="Kohler A."/>
            <person name="Krizsan K."/>
            <person name="Balestrini R."/>
            <person name="Da Silva C."/>
            <person name="Montanini B."/>
            <person name="Hainaut M."/>
            <person name="Levati E."/>
            <person name="Barry K.W."/>
            <person name="Belfiori B."/>
            <person name="Cichocki N."/>
            <person name="Clum A."/>
            <person name="Dockter R.B."/>
            <person name="Fauchery L."/>
            <person name="Guy J."/>
            <person name="Iotti M."/>
            <person name="Le Tacon F."/>
            <person name="Lindquist E.A."/>
            <person name="Lipzen A."/>
            <person name="Malagnac F."/>
            <person name="Mello A."/>
            <person name="Molinier V."/>
            <person name="Miyauchi S."/>
            <person name="Poulain J."/>
            <person name="Riccioni C."/>
            <person name="Rubini A."/>
            <person name="Sitrit Y."/>
            <person name="Splivallo R."/>
            <person name="Traeger S."/>
            <person name="Wang M."/>
            <person name="Zifcakova L."/>
            <person name="Wipf D."/>
            <person name="Zambonelli A."/>
            <person name="Paolocci F."/>
            <person name="Nowrousian M."/>
            <person name="Ottonello S."/>
            <person name="Baldrian P."/>
            <person name="Spatafora J.W."/>
            <person name="Henrissat B."/>
            <person name="Nagy L.G."/>
            <person name="Aury J.M."/>
            <person name="Wincker P."/>
            <person name="Grigoriev I.V."/>
            <person name="Bonfante P."/>
            <person name="Martin F.M."/>
        </authorList>
    </citation>
    <scope>NUCLEOTIDE SEQUENCE [LARGE SCALE GENOMIC DNA]</scope>
    <source>
        <strain evidence="1 2">RN42</strain>
    </source>
</reference>
<dbReference type="InterPro" id="IPR036397">
    <property type="entry name" value="RNaseH_sf"/>
</dbReference>
<keyword evidence="2" id="KW-1185">Reference proteome</keyword>
<dbReference type="EMBL" id="ML120114">
    <property type="protein sequence ID" value="RPA70706.1"/>
    <property type="molecule type" value="Genomic_DNA"/>
</dbReference>
<sequence>CCARSTLASQRDFREQKGKLEEMIVARGHHIIFYPKFHCELNFIERFWASTKHYIREHCQYNIQGLRQNVPAALASVPVKTIIAYYNHCERIIDAYAD</sequence>
<evidence type="ECO:0000313" key="1">
    <source>
        <dbReference type="EMBL" id="RPA70706.1"/>
    </source>
</evidence>